<protein>
    <submittedName>
        <fullName evidence="1">Uncharacterized protein</fullName>
    </submittedName>
</protein>
<evidence type="ECO:0000313" key="2">
    <source>
        <dbReference type="Proteomes" id="UP001309876"/>
    </source>
</evidence>
<evidence type="ECO:0000313" key="1">
    <source>
        <dbReference type="EMBL" id="KAK5081180.1"/>
    </source>
</evidence>
<dbReference type="EMBL" id="JAVRRJ010000010">
    <property type="protein sequence ID" value="KAK5081180.1"/>
    <property type="molecule type" value="Genomic_DNA"/>
</dbReference>
<sequence>MGDEGSSFKVVEGDADCMLWESDVCNGKNSGFHSEYWYNHIAHLKYGSTVFKSYRCDLFRHSDPGCNWDEANPDAIAGVMQGNDGGVLKETGVEDDGVMKVPVGWAV</sequence>
<reference evidence="1 2" key="1">
    <citation type="submission" date="2023-08" db="EMBL/GenBank/DDBJ databases">
        <title>Black Yeasts Isolated from many extreme environments.</title>
        <authorList>
            <person name="Coleine C."/>
            <person name="Stajich J.E."/>
            <person name="Selbmann L."/>
        </authorList>
    </citation>
    <scope>NUCLEOTIDE SEQUENCE [LARGE SCALE GENOMIC DNA]</scope>
    <source>
        <strain evidence="1 2">CCFEE 5910</strain>
    </source>
</reference>
<accession>A0AAN7Y3Q6</accession>
<proteinExistence type="predicted"/>
<comment type="caution">
    <text evidence="1">The sequence shown here is derived from an EMBL/GenBank/DDBJ whole genome shotgun (WGS) entry which is preliminary data.</text>
</comment>
<keyword evidence="2" id="KW-1185">Reference proteome</keyword>
<dbReference type="Proteomes" id="UP001309876">
    <property type="component" value="Unassembled WGS sequence"/>
</dbReference>
<gene>
    <name evidence="1" type="ORF">LTR05_007974</name>
</gene>
<organism evidence="1 2">
    <name type="scientific">Lithohypha guttulata</name>
    <dbReference type="NCBI Taxonomy" id="1690604"/>
    <lineage>
        <taxon>Eukaryota</taxon>
        <taxon>Fungi</taxon>
        <taxon>Dikarya</taxon>
        <taxon>Ascomycota</taxon>
        <taxon>Pezizomycotina</taxon>
        <taxon>Eurotiomycetes</taxon>
        <taxon>Chaetothyriomycetidae</taxon>
        <taxon>Chaetothyriales</taxon>
        <taxon>Trichomeriaceae</taxon>
        <taxon>Lithohypha</taxon>
    </lineage>
</organism>
<dbReference type="AlphaFoldDB" id="A0AAN7Y3Q6"/>
<name>A0AAN7Y3Q6_9EURO</name>